<reference evidence="2" key="1">
    <citation type="journal article" date="2019" name="Int. J. Syst. Evol. Microbiol.">
        <title>The Global Catalogue of Microorganisms (GCM) 10K type strain sequencing project: providing services to taxonomists for standard genome sequencing and annotation.</title>
        <authorList>
            <consortium name="The Broad Institute Genomics Platform"/>
            <consortium name="The Broad Institute Genome Sequencing Center for Infectious Disease"/>
            <person name="Wu L."/>
            <person name="Ma J."/>
        </authorList>
    </citation>
    <scope>NUCLEOTIDE SEQUENCE [LARGE SCALE GENOMIC DNA]</scope>
    <source>
        <strain evidence="2">CGMCC 1.16444</strain>
    </source>
</reference>
<comment type="caution">
    <text evidence="1">The sequence shown here is derived from an EMBL/GenBank/DDBJ whole genome shotgun (WGS) entry which is preliminary data.</text>
</comment>
<keyword evidence="2" id="KW-1185">Reference proteome</keyword>
<dbReference type="InterPro" id="IPR038293">
    <property type="entry name" value="ATPase_inh_sub_z_sf"/>
</dbReference>
<dbReference type="PIRSF" id="PIRSF031780">
    <property type="entry name" value="UCP031780"/>
    <property type="match status" value="1"/>
</dbReference>
<sequence length="107" mass="11834">MTTFDEREAAFERKFVLDEEQAFRAVARRNRLLGEWVAQKLGKTGDDAVTYARSVVQADLAEAGHEDVFRKVRADLDAAGIDVSDAELRHLMGELLGQASVEIAEGL</sequence>
<dbReference type="Gene3D" id="1.10.790.20">
    <property type="entry name" value="Domain of unknown function DUF1476"/>
    <property type="match status" value="1"/>
</dbReference>
<evidence type="ECO:0000313" key="2">
    <source>
        <dbReference type="Proteomes" id="UP001595796"/>
    </source>
</evidence>
<organism evidence="1 2">
    <name type="scientific">Flaviflagellibacter deserti</name>
    <dbReference type="NCBI Taxonomy" id="2267266"/>
    <lineage>
        <taxon>Bacteria</taxon>
        <taxon>Pseudomonadati</taxon>
        <taxon>Pseudomonadota</taxon>
        <taxon>Alphaproteobacteria</taxon>
        <taxon>Hyphomicrobiales</taxon>
        <taxon>Flaviflagellibacter</taxon>
    </lineage>
</organism>
<dbReference type="RefSeq" id="WP_114958021.1">
    <property type="nucleotide sequence ID" value="NZ_JBHSJF010000006.1"/>
</dbReference>
<accession>A0ABV9Z6A7</accession>
<dbReference type="EMBL" id="JBHSJF010000006">
    <property type="protein sequence ID" value="MFC5069388.1"/>
    <property type="molecule type" value="Genomic_DNA"/>
</dbReference>
<dbReference type="Proteomes" id="UP001595796">
    <property type="component" value="Unassembled WGS sequence"/>
</dbReference>
<dbReference type="Pfam" id="PF07345">
    <property type="entry name" value="ATPaseInh_sub_z"/>
    <property type="match status" value="1"/>
</dbReference>
<evidence type="ECO:0000313" key="1">
    <source>
        <dbReference type="EMBL" id="MFC5069388.1"/>
    </source>
</evidence>
<gene>
    <name evidence="1" type="ORF">ACFPFW_15330</name>
</gene>
<proteinExistence type="predicted"/>
<protein>
    <submittedName>
        <fullName evidence="1">DUF1476 domain-containing protein</fullName>
    </submittedName>
</protein>
<dbReference type="InterPro" id="IPR009945">
    <property type="entry name" value="ATPase_inh_sub_z"/>
</dbReference>
<name>A0ABV9Z6A7_9HYPH</name>